<dbReference type="AlphaFoldDB" id="A0A0F9CFV3"/>
<gene>
    <name evidence="1" type="ORF">LCGC14_2329990</name>
</gene>
<reference evidence="1" key="1">
    <citation type="journal article" date="2015" name="Nature">
        <title>Complex archaea that bridge the gap between prokaryotes and eukaryotes.</title>
        <authorList>
            <person name="Spang A."/>
            <person name="Saw J.H."/>
            <person name="Jorgensen S.L."/>
            <person name="Zaremba-Niedzwiedzka K."/>
            <person name="Martijn J."/>
            <person name="Lind A.E."/>
            <person name="van Eijk R."/>
            <person name="Schleper C."/>
            <person name="Guy L."/>
            <person name="Ettema T.J."/>
        </authorList>
    </citation>
    <scope>NUCLEOTIDE SEQUENCE</scope>
</reference>
<dbReference type="InterPro" id="IPR036102">
    <property type="entry name" value="OsmC/Ohrsf"/>
</dbReference>
<dbReference type="EMBL" id="LAZR01033466">
    <property type="protein sequence ID" value="KKL47994.1"/>
    <property type="molecule type" value="Genomic_DNA"/>
</dbReference>
<dbReference type="InterPro" id="IPR015946">
    <property type="entry name" value="KH_dom-like_a/b"/>
</dbReference>
<sequence length="91" mass="10656">MPVLAPVRASMFSPFARRNIPTERIRLVLNTERNEETKIIGKVAIEILLPEEFPEKYTDQLVRVAEKCTVKKNLENPPLFEIYTKRETKKE</sequence>
<evidence type="ECO:0000313" key="1">
    <source>
        <dbReference type="EMBL" id="KKL47994.1"/>
    </source>
</evidence>
<name>A0A0F9CFV3_9ZZZZ</name>
<protein>
    <submittedName>
        <fullName evidence="1">Uncharacterized protein</fullName>
    </submittedName>
</protein>
<comment type="caution">
    <text evidence="1">The sequence shown here is derived from an EMBL/GenBank/DDBJ whole genome shotgun (WGS) entry which is preliminary data.</text>
</comment>
<accession>A0A0F9CFV3</accession>
<dbReference type="SUPFAM" id="SSF82784">
    <property type="entry name" value="OsmC-like"/>
    <property type="match status" value="1"/>
</dbReference>
<dbReference type="Gene3D" id="3.30.300.20">
    <property type="match status" value="1"/>
</dbReference>
<dbReference type="PANTHER" id="PTHR39624">
    <property type="entry name" value="PROTEIN INVOLVED IN RIMO-MEDIATED BETA-METHYLTHIOLATION OF RIBOSOMAL PROTEIN S12 YCAO"/>
    <property type="match status" value="1"/>
</dbReference>
<dbReference type="PANTHER" id="PTHR39624:SF2">
    <property type="entry name" value="OSMC-LIKE PROTEIN"/>
    <property type="match status" value="1"/>
</dbReference>
<organism evidence="1">
    <name type="scientific">marine sediment metagenome</name>
    <dbReference type="NCBI Taxonomy" id="412755"/>
    <lineage>
        <taxon>unclassified sequences</taxon>
        <taxon>metagenomes</taxon>
        <taxon>ecological metagenomes</taxon>
    </lineage>
</organism>
<proteinExistence type="predicted"/>